<organism evidence="2 3">
    <name type="scientific">Elysia marginata</name>
    <dbReference type="NCBI Taxonomy" id="1093978"/>
    <lineage>
        <taxon>Eukaryota</taxon>
        <taxon>Metazoa</taxon>
        <taxon>Spiralia</taxon>
        <taxon>Lophotrochozoa</taxon>
        <taxon>Mollusca</taxon>
        <taxon>Gastropoda</taxon>
        <taxon>Heterobranchia</taxon>
        <taxon>Euthyneura</taxon>
        <taxon>Panpulmonata</taxon>
        <taxon>Sacoglossa</taxon>
        <taxon>Placobranchoidea</taxon>
        <taxon>Plakobranchidae</taxon>
        <taxon>Elysia</taxon>
    </lineage>
</organism>
<feature type="compositionally biased region" description="Basic and acidic residues" evidence="1">
    <location>
        <begin position="42"/>
        <end position="66"/>
    </location>
</feature>
<keyword evidence="3" id="KW-1185">Reference proteome</keyword>
<accession>A0AAV4EIL5</accession>
<dbReference type="Proteomes" id="UP000762676">
    <property type="component" value="Unassembled WGS sequence"/>
</dbReference>
<reference evidence="2 3" key="1">
    <citation type="journal article" date="2021" name="Elife">
        <title>Chloroplast acquisition without the gene transfer in kleptoplastic sea slugs, Plakobranchus ocellatus.</title>
        <authorList>
            <person name="Maeda T."/>
            <person name="Takahashi S."/>
            <person name="Yoshida T."/>
            <person name="Shimamura S."/>
            <person name="Takaki Y."/>
            <person name="Nagai Y."/>
            <person name="Toyoda A."/>
            <person name="Suzuki Y."/>
            <person name="Arimoto A."/>
            <person name="Ishii H."/>
            <person name="Satoh N."/>
            <person name="Nishiyama T."/>
            <person name="Hasebe M."/>
            <person name="Maruyama T."/>
            <person name="Minagawa J."/>
            <person name="Obokata J."/>
            <person name="Shigenobu S."/>
        </authorList>
    </citation>
    <scope>NUCLEOTIDE SEQUENCE [LARGE SCALE GENOMIC DNA]</scope>
</reference>
<feature type="region of interest" description="Disordered" evidence="1">
    <location>
        <begin position="34"/>
        <end position="66"/>
    </location>
</feature>
<comment type="caution">
    <text evidence="2">The sequence shown here is derived from an EMBL/GenBank/DDBJ whole genome shotgun (WGS) entry which is preliminary data.</text>
</comment>
<evidence type="ECO:0000256" key="1">
    <source>
        <dbReference type="SAM" id="MobiDB-lite"/>
    </source>
</evidence>
<dbReference type="AlphaFoldDB" id="A0AAV4EIL5"/>
<sequence>MGCRKVSTNGQLDSRCRFYLPWCVFVATIVREKANKRKKRGADRGTDLRPDRHADSRTDKLARGRMDISTAERQTYRLKDSRLGRQTYRHTDFGKEDL</sequence>
<evidence type="ECO:0000313" key="3">
    <source>
        <dbReference type="Proteomes" id="UP000762676"/>
    </source>
</evidence>
<evidence type="ECO:0000313" key="2">
    <source>
        <dbReference type="EMBL" id="GFR60318.1"/>
    </source>
</evidence>
<proteinExistence type="predicted"/>
<protein>
    <submittedName>
        <fullName evidence="2">Uncharacterized protein</fullName>
    </submittedName>
</protein>
<dbReference type="EMBL" id="BMAT01000137">
    <property type="protein sequence ID" value="GFR60318.1"/>
    <property type="molecule type" value="Genomic_DNA"/>
</dbReference>
<name>A0AAV4EIL5_9GAST</name>
<gene>
    <name evidence="2" type="ORF">ElyMa_000075900</name>
</gene>